<dbReference type="InterPro" id="IPR050833">
    <property type="entry name" value="Poly_Biosynth_Transport"/>
</dbReference>
<accession>W5IHQ7</accession>
<evidence type="ECO:0000256" key="2">
    <source>
        <dbReference type="ARBA" id="ARBA00022475"/>
    </source>
</evidence>
<dbReference type="GO" id="GO:0005886">
    <property type="term" value="C:plasma membrane"/>
    <property type="evidence" value="ECO:0007669"/>
    <property type="project" value="UniProtKB-SubCell"/>
</dbReference>
<evidence type="ECO:0000256" key="3">
    <source>
        <dbReference type="ARBA" id="ARBA00022692"/>
    </source>
</evidence>
<feature type="transmembrane region" description="Helical" evidence="6">
    <location>
        <begin position="354"/>
        <end position="373"/>
    </location>
</feature>
<evidence type="ECO:0000256" key="1">
    <source>
        <dbReference type="ARBA" id="ARBA00004651"/>
    </source>
</evidence>
<keyword evidence="4 6" id="KW-1133">Transmembrane helix</keyword>
<evidence type="ECO:0000313" key="8">
    <source>
        <dbReference type="Proteomes" id="UP000005777"/>
    </source>
</evidence>
<feature type="transmembrane region" description="Helical" evidence="6">
    <location>
        <begin position="254"/>
        <end position="275"/>
    </location>
</feature>
<keyword evidence="2" id="KW-1003">Cell membrane</keyword>
<gene>
    <name evidence="7" type="ORF">HMPREF9020_00174</name>
</gene>
<dbReference type="RefSeq" id="WP_050752353.1">
    <property type="nucleotide sequence ID" value="NZ_GG770225.1"/>
</dbReference>
<keyword evidence="8" id="KW-1185">Reference proteome</keyword>
<feature type="transmembrane region" description="Helical" evidence="6">
    <location>
        <begin position="379"/>
        <end position="398"/>
    </location>
</feature>
<dbReference type="HOGENOM" id="CLU_022017_0_0_11"/>
<feature type="transmembrane region" description="Helical" evidence="6">
    <location>
        <begin position="143"/>
        <end position="161"/>
    </location>
</feature>
<dbReference type="AlphaFoldDB" id="W5IHQ7"/>
<feature type="transmembrane region" description="Helical" evidence="6">
    <location>
        <begin position="114"/>
        <end position="136"/>
    </location>
</feature>
<name>W5IHQ7_SCAIO</name>
<dbReference type="Pfam" id="PF01943">
    <property type="entry name" value="Polysacc_synt"/>
    <property type="match status" value="1"/>
</dbReference>
<dbReference type="PANTHER" id="PTHR30250:SF11">
    <property type="entry name" value="O-ANTIGEN TRANSPORTER-RELATED"/>
    <property type="match status" value="1"/>
</dbReference>
<evidence type="ECO:0000256" key="4">
    <source>
        <dbReference type="ARBA" id="ARBA00022989"/>
    </source>
</evidence>
<proteinExistence type="predicted"/>
<dbReference type="Proteomes" id="UP000005777">
    <property type="component" value="Unassembled WGS sequence"/>
</dbReference>
<dbReference type="InterPro" id="IPR002797">
    <property type="entry name" value="Polysacc_synth"/>
</dbReference>
<dbReference type="eggNOG" id="COG2244">
    <property type="taxonomic scope" value="Bacteria"/>
</dbReference>
<reference evidence="7 8" key="1">
    <citation type="submission" date="2012-01" db="EMBL/GenBank/DDBJ databases">
        <title>The Genome Sequence of Scardovia inopinata F0304.</title>
        <authorList>
            <consortium name="The Broad Institute Genome Sequencing Platform"/>
            <person name="Earl A."/>
            <person name="Ward D."/>
            <person name="Feldgarden M."/>
            <person name="Gevers D."/>
            <person name="Izard J."/>
            <person name="Baranova O.V."/>
            <person name="Blanton J.M."/>
            <person name="Tanner A.C."/>
            <person name="Dewhirst F.E."/>
            <person name="Young S.K."/>
            <person name="Zeng Q."/>
            <person name="Gargeya S."/>
            <person name="Fitzgerald M."/>
            <person name="Haas B."/>
            <person name="Abouelleil A."/>
            <person name="Alvarado L."/>
            <person name="Arachchi H.M."/>
            <person name="Berlin A."/>
            <person name="Chapman S.B."/>
            <person name="Gearin G."/>
            <person name="Goldberg J."/>
            <person name="Griggs A."/>
            <person name="Gujja S."/>
            <person name="Hansen M."/>
            <person name="Heiman D."/>
            <person name="Howarth C."/>
            <person name="Larimer J."/>
            <person name="Lui A."/>
            <person name="MacDonald P.J."/>
            <person name="McCowen C."/>
            <person name="Montmayeur A."/>
            <person name="Murphy C."/>
            <person name="Neiman D."/>
            <person name="Pearson M."/>
            <person name="Priest M."/>
            <person name="Roberts A."/>
            <person name="Saif S."/>
            <person name="Shea T."/>
            <person name="Sisk P."/>
            <person name="Stolte C."/>
            <person name="Sykes S."/>
            <person name="Wortman J."/>
            <person name="Nusbaum C."/>
            <person name="Birren B."/>
        </authorList>
    </citation>
    <scope>NUCLEOTIDE SEQUENCE [LARGE SCALE GENOMIC DNA]</scope>
    <source>
        <strain evidence="7 8">F0304</strain>
    </source>
</reference>
<feature type="transmembrane region" description="Helical" evidence="6">
    <location>
        <begin position="327"/>
        <end position="347"/>
    </location>
</feature>
<feature type="transmembrane region" description="Helical" evidence="6">
    <location>
        <begin position="167"/>
        <end position="189"/>
    </location>
</feature>
<evidence type="ECO:0000256" key="6">
    <source>
        <dbReference type="SAM" id="Phobius"/>
    </source>
</evidence>
<keyword evidence="5 6" id="KW-0472">Membrane</keyword>
<keyword evidence="3 6" id="KW-0812">Transmembrane</keyword>
<organism evidence="7 8">
    <name type="scientific">Scardovia inopinata F0304</name>
    <dbReference type="NCBI Taxonomy" id="641146"/>
    <lineage>
        <taxon>Bacteria</taxon>
        <taxon>Bacillati</taxon>
        <taxon>Actinomycetota</taxon>
        <taxon>Actinomycetes</taxon>
        <taxon>Bifidobacteriales</taxon>
        <taxon>Bifidobacteriaceae</taxon>
        <taxon>Scardovia</taxon>
    </lineage>
</organism>
<comment type="caution">
    <text evidence="7">The sequence shown here is derived from an EMBL/GenBank/DDBJ whole genome shotgun (WGS) entry which is preliminary data.</text>
</comment>
<dbReference type="PANTHER" id="PTHR30250">
    <property type="entry name" value="PST FAMILY PREDICTED COLANIC ACID TRANSPORTER"/>
    <property type="match status" value="1"/>
</dbReference>
<feature type="transmembrane region" description="Helical" evidence="6">
    <location>
        <begin position="210"/>
        <end position="234"/>
    </location>
</feature>
<comment type="subcellular location">
    <subcellularLocation>
        <location evidence="1">Cell membrane</location>
        <topology evidence="1">Multi-pass membrane protein</topology>
    </subcellularLocation>
</comment>
<sequence>MSHSLRKNFFYNSAYQILLMITPLITTPWLSRTIGSSGNGVFAYTQAIVNYFVMFSTLGLSNYGVRIIAECDGDRKKRSRVFWEVITMSAGIGLLVLIAYILFVIAFGRRYTQYWILWGFWVIGSILDTSWLFFGLQEFKMPTIRNFITKLISVVMILLLVRDSNDVWVYILAIAASYLLNSLLLWPFIPKYVDFIRPTLKGIFSHIKPNLTLFIPVIATSLYTLLDRVMLGAMSGMGQAGYYDYAEKISKLPMAVITALGAVVLPKMTAVISAGHTIEGKHLVQKTMWFMLFCAYGLAFGIASIAPEFVPIFFGEGFESCIPLMRILSLVIPLICITNVIGVQYLLPTHQDNAYTLSVVFGAITNIIINIFAIPHFGAMGAAFATVLAEFIVLLAQVRVTRHDLKITSSILGTIPFAVFGLLMFAIARLISTIINSTLTSLFIEIAAGASFYLVLSLVWCELTKNSEFSEIFPRLVKWKD</sequence>
<feature type="transmembrane region" description="Helical" evidence="6">
    <location>
        <begin position="441"/>
        <end position="461"/>
    </location>
</feature>
<feature type="transmembrane region" description="Helical" evidence="6">
    <location>
        <begin position="81"/>
        <end position="108"/>
    </location>
</feature>
<protein>
    <submittedName>
        <fullName evidence="7">Uncharacterized protein</fullName>
    </submittedName>
</protein>
<feature type="transmembrane region" description="Helical" evidence="6">
    <location>
        <begin position="41"/>
        <end position="60"/>
    </location>
</feature>
<feature type="transmembrane region" description="Helical" evidence="6">
    <location>
        <begin position="287"/>
        <end position="307"/>
    </location>
</feature>
<feature type="transmembrane region" description="Helical" evidence="6">
    <location>
        <begin position="9"/>
        <end position="29"/>
    </location>
</feature>
<evidence type="ECO:0000256" key="5">
    <source>
        <dbReference type="ARBA" id="ARBA00023136"/>
    </source>
</evidence>
<feature type="transmembrane region" description="Helical" evidence="6">
    <location>
        <begin position="410"/>
        <end position="435"/>
    </location>
</feature>
<evidence type="ECO:0000313" key="7">
    <source>
        <dbReference type="EMBL" id="EFG26554.2"/>
    </source>
</evidence>
<dbReference type="EMBL" id="ADCX01000002">
    <property type="protein sequence ID" value="EFG26554.2"/>
    <property type="molecule type" value="Genomic_DNA"/>
</dbReference>
<dbReference type="CDD" id="cd13128">
    <property type="entry name" value="MATE_Wzx_like"/>
    <property type="match status" value="1"/>
</dbReference>